<evidence type="ECO:0000313" key="4">
    <source>
        <dbReference type="EMBL" id="KPJ64034.1"/>
    </source>
</evidence>
<dbReference type="AlphaFoldDB" id="A0A0S7XNG3"/>
<dbReference type="Pfam" id="PF01553">
    <property type="entry name" value="Acyltransferase"/>
    <property type="match status" value="1"/>
</dbReference>
<keyword evidence="2" id="KW-0012">Acyltransferase</keyword>
<dbReference type="InterPro" id="IPR002123">
    <property type="entry name" value="Plipid/glycerol_acylTrfase"/>
</dbReference>
<dbReference type="GO" id="GO:0005886">
    <property type="term" value="C:plasma membrane"/>
    <property type="evidence" value="ECO:0007669"/>
    <property type="project" value="TreeGrafter"/>
</dbReference>
<evidence type="ECO:0000256" key="2">
    <source>
        <dbReference type="ARBA" id="ARBA00023315"/>
    </source>
</evidence>
<sequence length="229" mass="26243">MLKSQKSDSFSLKYRLTRLIFFLPSFPFVKKIMGFQNLPGSGPFIIASNHSSHFDWIVLLIYLTRYLKRHVHFFSTIKYASNPLFKYLVKTSQGIWMDPKEPARSLYVGLQFLKHGKIVVVFPEGTRSPDGKIRKGKTGVAALALLAKVPVVPVGLINTHKVLPRGAAFFRLARCEANIGKPLTFDNYYKDYEEAVDQNDLDRVLEIEETVVRIIMREIAKLSNQEYPF</sequence>
<comment type="caution">
    <text evidence="4">The sequence shown here is derived from an EMBL/GenBank/DDBJ whole genome shotgun (WGS) entry which is preliminary data.</text>
</comment>
<dbReference type="Proteomes" id="UP000051861">
    <property type="component" value="Unassembled WGS sequence"/>
</dbReference>
<gene>
    <name evidence="4" type="ORF">AMJ44_13525</name>
</gene>
<accession>A0A0S7XNG3</accession>
<protein>
    <recommendedName>
        <fullName evidence="3">Phospholipid/glycerol acyltransferase domain-containing protein</fullName>
    </recommendedName>
</protein>
<dbReference type="EMBL" id="LIZX01000204">
    <property type="protein sequence ID" value="KPJ64034.1"/>
    <property type="molecule type" value="Genomic_DNA"/>
</dbReference>
<dbReference type="PANTHER" id="PTHR10434:SF11">
    <property type="entry name" value="1-ACYL-SN-GLYCEROL-3-PHOSPHATE ACYLTRANSFERASE"/>
    <property type="match status" value="1"/>
</dbReference>
<name>A0A0S7XNG3_UNCSA</name>
<evidence type="ECO:0000259" key="3">
    <source>
        <dbReference type="SMART" id="SM00563"/>
    </source>
</evidence>
<feature type="domain" description="Phospholipid/glycerol acyltransferase" evidence="3">
    <location>
        <begin position="44"/>
        <end position="159"/>
    </location>
</feature>
<dbReference type="CDD" id="cd07989">
    <property type="entry name" value="LPLAT_AGPAT-like"/>
    <property type="match status" value="1"/>
</dbReference>
<evidence type="ECO:0000313" key="5">
    <source>
        <dbReference type="Proteomes" id="UP000051861"/>
    </source>
</evidence>
<dbReference type="PATRIC" id="fig|1703775.3.peg.1983"/>
<evidence type="ECO:0000256" key="1">
    <source>
        <dbReference type="ARBA" id="ARBA00022679"/>
    </source>
</evidence>
<dbReference type="SUPFAM" id="SSF69593">
    <property type="entry name" value="Glycerol-3-phosphate (1)-acyltransferase"/>
    <property type="match status" value="1"/>
</dbReference>
<reference evidence="4 5" key="1">
    <citation type="journal article" date="2015" name="Microbiome">
        <title>Genomic resolution of linkages in carbon, nitrogen, and sulfur cycling among widespread estuary sediment bacteria.</title>
        <authorList>
            <person name="Baker B.J."/>
            <person name="Lazar C.S."/>
            <person name="Teske A.P."/>
            <person name="Dick G.J."/>
        </authorList>
    </citation>
    <scope>NUCLEOTIDE SEQUENCE [LARGE SCALE GENOMIC DNA]</scope>
    <source>
        <strain evidence="4">DG_54_3</strain>
    </source>
</reference>
<dbReference type="SMART" id="SM00563">
    <property type="entry name" value="PlsC"/>
    <property type="match status" value="1"/>
</dbReference>
<dbReference type="PANTHER" id="PTHR10434">
    <property type="entry name" value="1-ACYL-SN-GLYCEROL-3-PHOSPHATE ACYLTRANSFERASE"/>
    <property type="match status" value="1"/>
</dbReference>
<dbReference type="GO" id="GO:0003841">
    <property type="term" value="F:1-acylglycerol-3-phosphate O-acyltransferase activity"/>
    <property type="evidence" value="ECO:0007669"/>
    <property type="project" value="TreeGrafter"/>
</dbReference>
<organism evidence="4 5">
    <name type="scientific">candidate division WOR-1 bacterium DG_54_3</name>
    <dbReference type="NCBI Taxonomy" id="1703775"/>
    <lineage>
        <taxon>Bacteria</taxon>
        <taxon>Bacillati</taxon>
        <taxon>Saganbacteria</taxon>
    </lineage>
</organism>
<dbReference type="GO" id="GO:0006654">
    <property type="term" value="P:phosphatidic acid biosynthetic process"/>
    <property type="evidence" value="ECO:0007669"/>
    <property type="project" value="TreeGrafter"/>
</dbReference>
<proteinExistence type="predicted"/>
<keyword evidence="1" id="KW-0808">Transferase</keyword>